<evidence type="ECO:0000313" key="1">
    <source>
        <dbReference type="EMBL" id="QDV55463.1"/>
    </source>
</evidence>
<dbReference type="EMBL" id="CP036318">
    <property type="protein sequence ID" value="QDV55463.1"/>
    <property type="molecule type" value="Genomic_DNA"/>
</dbReference>
<protein>
    <submittedName>
        <fullName evidence="1">Uncharacterized protein</fullName>
    </submittedName>
</protein>
<dbReference type="AlphaFoldDB" id="A0A518IQY3"/>
<reference evidence="1 2" key="1">
    <citation type="submission" date="2019-02" db="EMBL/GenBank/DDBJ databases">
        <title>Deep-cultivation of Planctomycetes and their phenomic and genomic characterization uncovers novel biology.</title>
        <authorList>
            <person name="Wiegand S."/>
            <person name="Jogler M."/>
            <person name="Boedeker C."/>
            <person name="Pinto D."/>
            <person name="Vollmers J."/>
            <person name="Rivas-Marin E."/>
            <person name="Kohn T."/>
            <person name="Peeters S.H."/>
            <person name="Heuer A."/>
            <person name="Rast P."/>
            <person name="Oberbeckmann S."/>
            <person name="Bunk B."/>
            <person name="Jeske O."/>
            <person name="Meyerdierks A."/>
            <person name="Storesund J.E."/>
            <person name="Kallscheuer N."/>
            <person name="Luecker S."/>
            <person name="Lage O.M."/>
            <person name="Pohl T."/>
            <person name="Merkel B.J."/>
            <person name="Hornburger P."/>
            <person name="Mueller R.-W."/>
            <person name="Bruemmer F."/>
            <person name="Labrenz M."/>
            <person name="Spormann A.M."/>
            <person name="Op den Camp H."/>
            <person name="Overmann J."/>
            <person name="Amann R."/>
            <person name="Jetten M.S.M."/>
            <person name="Mascher T."/>
            <person name="Medema M.H."/>
            <person name="Devos D.P."/>
            <person name="Kaster A.-K."/>
            <person name="Ovreas L."/>
            <person name="Rohde M."/>
            <person name="Galperin M.Y."/>
            <person name="Jogler C."/>
        </authorList>
    </citation>
    <scope>NUCLEOTIDE SEQUENCE [LARGE SCALE GENOMIC DNA]</scope>
    <source>
        <strain evidence="1 2">Mal33</strain>
    </source>
</reference>
<dbReference type="Proteomes" id="UP000316770">
    <property type="component" value="Chromosome"/>
</dbReference>
<gene>
    <name evidence="1" type="ORF">Mal33_14370</name>
</gene>
<sequence>MTPTDFTDVILGLLHRFEAASIKTPAAVVDESPLQAIGKSARETLTVLAFITVRLFERISLSFPPGIENFLAPTDIIPIRRVVKTTTPPSSRRIGRSADSDRVAPGNCCANGRPWNVSPIKRAILARSLRHLMSVS</sequence>
<proteinExistence type="predicted"/>
<dbReference type="RefSeq" id="WP_145283290.1">
    <property type="nucleotide sequence ID" value="NZ_CP036318.1"/>
</dbReference>
<organism evidence="1 2">
    <name type="scientific">Rosistilla oblonga</name>
    <dbReference type="NCBI Taxonomy" id="2527990"/>
    <lineage>
        <taxon>Bacteria</taxon>
        <taxon>Pseudomonadati</taxon>
        <taxon>Planctomycetota</taxon>
        <taxon>Planctomycetia</taxon>
        <taxon>Pirellulales</taxon>
        <taxon>Pirellulaceae</taxon>
        <taxon>Rosistilla</taxon>
    </lineage>
</organism>
<keyword evidence="2" id="KW-1185">Reference proteome</keyword>
<evidence type="ECO:0000313" key="2">
    <source>
        <dbReference type="Proteomes" id="UP000316770"/>
    </source>
</evidence>
<accession>A0A518IQY3</accession>
<name>A0A518IQY3_9BACT</name>